<dbReference type="AlphaFoldDB" id="A0A2M7ASN4"/>
<dbReference type="InterPro" id="IPR007197">
    <property type="entry name" value="rSAM"/>
</dbReference>
<organism evidence="7 8">
    <name type="scientific">Candidatus Shapirobacteria bacterium CG06_land_8_20_14_3_00_40_12</name>
    <dbReference type="NCBI Taxonomy" id="1974881"/>
    <lineage>
        <taxon>Bacteria</taxon>
        <taxon>Candidatus Shapironibacteriota</taxon>
    </lineage>
</organism>
<dbReference type="GO" id="GO:0061799">
    <property type="term" value="F:cyclic pyranopterin monophosphate synthase activity"/>
    <property type="evidence" value="ECO:0007669"/>
    <property type="project" value="TreeGrafter"/>
</dbReference>
<name>A0A2M7ASN4_9BACT</name>
<keyword evidence="3" id="KW-0408">Iron</keyword>
<dbReference type="InterPro" id="IPR050105">
    <property type="entry name" value="MoCo_biosynth_MoaA/MoaC"/>
</dbReference>
<keyword evidence="5" id="KW-0501">Molybdenum cofactor biosynthesis</keyword>
<protein>
    <recommendedName>
        <fullName evidence="6">Radical SAM core domain-containing protein</fullName>
    </recommendedName>
</protein>
<dbReference type="EMBL" id="PEWA01000015">
    <property type="protein sequence ID" value="PIU73635.1"/>
    <property type="molecule type" value="Genomic_DNA"/>
</dbReference>
<reference evidence="8" key="1">
    <citation type="submission" date="2017-09" db="EMBL/GenBank/DDBJ databases">
        <title>Depth-based differentiation of microbial function through sediment-hosted aquifers and enrichment of novel symbionts in the deep terrestrial subsurface.</title>
        <authorList>
            <person name="Probst A.J."/>
            <person name="Ladd B."/>
            <person name="Jarett J.K."/>
            <person name="Geller-Mcgrath D.E."/>
            <person name="Sieber C.M.K."/>
            <person name="Emerson J.B."/>
            <person name="Anantharaman K."/>
            <person name="Thomas B.C."/>
            <person name="Malmstrom R."/>
            <person name="Stieglmeier M."/>
            <person name="Klingl A."/>
            <person name="Woyke T."/>
            <person name="Ryan C.M."/>
            <person name="Banfield J.F."/>
        </authorList>
    </citation>
    <scope>NUCLEOTIDE SEQUENCE [LARGE SCALE GENOMIC DNA]</scope>
</reference>
<dbReference type="GO" id="GO:0046872">
    <property type="term" value="F:metal ion binding"/>
    <property type="evidence" value="ECO:0007669"/>
    <property type="project" value="UniProtKB-KW"/>
</dbReference>
<dbReference type="InterPro" id="IPR006638">
    <property type="entry name" value="Elp3/MiaA/NifB-like_rSAM"/>
</dbReference>
<accession>A0A2M7ASN4</accession>
<evidence type="ECO:0000313" key="7">
    <source>
        <dbReference type="EMBL" id="PIU73635.1"/>
    </source>
</evidence>
<keyword evidence="1" id="KW-0949">S-adenosyl-L-methionine</keyword>
<dbReference type="Gene3D" id="3.20.20.70">
    <property type="entry name" value="Aldolase class I"/>
    <property type="match status" value="1"/>
</dbReference>
<dbReference type="Pfam" id="PF04055">
    <property type="entry name" value="Radical_SAM"/>
    <property type="match status" value="1"/>
</dbReference>
<dbReference type="SUPFAM" id="SSF102114">
    <property type="entry name" value="Radical SAM enzymes"/>
    <property type="match status" value="1"/>
</dbReference>
<dbReference type="InterPro" id="IPR013785">
    <property type="entry name" value="Aldolase_TIM"/>
</dbReference>
<dbReference type="CDD" id="cd01335">
    <property type="entry name" value="Radical_SAM"/>
    <property type="match status" value="1"/>
</dbReference>
<evidence type="ECO:0000256" key="5">
    <source>
        <dbReference type="ARBA" id="ARBA00023150"/>
    </source>
</evidence>
<dbReference type="PANTHER" id="PTHR22960">
    <property type="entry name" value="MOLYBDOPTERIN COFACTOR SYNTHESIS PROTEIN A"/>
    <property type="match status" value="1"/>
</dbReference>
<proteinExistence type="predicted"/>
<comment type="caution">
    <text evidence="7">The sequence shown here is derived from an EMBL/GenBank/DDBJ whole genome shotgun (WGS) entry which is preliminary data.</text>
</comment>
<evidence type="ECO:0000256" key="1">
    <source>
        <dbReference type="ARBA" id="ARBA00022691"/>
    </source>
</evidence>
<dbReference type="InterPro" id="IPR058240">
    <property type="entry name" value="rSAM_sf"/>
</dbReference>
<dbReference type="GO" id="GO:0006777">
    <property type="term" value="P:Mo-molybdopterin cofactor biosynthetic process"/>
    <property type="evidence" value="ECO:0007669"/>
    <property type="project" value="UniProtKB-KW"/>
</dbReference>
<dbReference type="PANTHER" id="PTHR22960:SF0">
    <property type="entry name" value="MOLYBDENUM COFACTOR BIOSYNTHESIS PROTEIN 1"/>
    <property type="match status" value="1"/>
</dbReference>
<dbReference type="GO" id="GO:0061798">
    <property type="term" value="F:GTP 3',8'-cyclase activity"/>
    <property type="evidence" value="ECO:0007669"/>
    <property type="project" value="TreeGrafter"/>
</dbReference>
<gene>
    <name evidence="7" type="ORF">COS78_01145</name>
</gene>
<keyword evidence="2" id="KW-0479">Metal-binding</keyword>
<feature type="domain" description="Radical SAM core" evidence="6">
    <location>
        <begin position="8"/>
        <end position="240"/>
    </location>
</feature>
<evidence type="ECO:0000256" key="2">
    <source>
        <dbReference type="ARBA" id="ARBA00022723"/>
    </source>
</evidence>
<dbReference type="GO" id="GO:0051536">
    <property type="term" value="F:iron-sulfur cluster binding"/>
    <property type="evidence" value="ECO:0007669"/>
    <property type="project" value="UniProtKB-KW"/>
</dbReference>
<sequence>MRIVRNKLDWPKHLRLLVNNECNYHCSFPGTGCEWCHKDGVNKTAGNGKRANVEDFLFLAKVLKEKYFLEKIKIGAMEPTLFSGLNELIAGSKELGFKEVSMTSNGYFLEDKLDGLKNAGLDTVTVSMHAFNQEVYRSITGVDGFKRVKEAAEKAIKLGFKKVKVNRVLLNFENVWGDLMSFFNWAAMNGVRIKLYKLIWSPIMDEKQYFENYVSWESLMLYFRKYASVIEINEYLVAGRERLLWRLKNGLEVETDTFSHKLTTEVGKVCQKCKEAPFCLEGLMSYGIEVGPSLSVGPCLLRNDLRLELWDEVRSRDKKGVAQKIGLFLAKTVGEGV</sequence>
<dbReference type="PROSITE" id="PS51918">
    <property type="entry name" value="RADICAL_SAM"/>
    <property type="match status" value="1"/>
</dbReference>
<evidence type="ECO:0000259" key="6">
    <source>
        <dbReference type="PROSITE" id="PS51918"/>
    </source>
</evidence>
<keyword evidence="4" id="KW-0411">Iron-sulfur</keyword>
<dbReference type="SMART" id="SM00729">
    <property type="entry name" value="Elp3"/>
    <property type="match status" value="1"/>
</dbReference>
<evidence type="ECO:0000256" key="3">
    <source>
        <dbReference type="ARBA" id="ARBA00023004"/>
    </source>
</evidence>
<dbReference type="Proteomes" id="UP000231407">
    <property type="component" value="Unassembled WGS sequence"/>
</dbReference>
<evidence type="ECO:0000256" key="4">
    <source>
        <dbReference type="ARBA" id="ARBA00023014"/>
    </source>
</evidence>
<evidence type="ECO:0000313" key="8">
    <source>
        <dbReference type="Proteomes" id="UP000231407"/>
    </source>
</evidence>